<dbReference type="InterPro" id="IPR050490">
    <property type="entry name" value="Bact_solute-bd_prot1"/>
</dbReference>
<feature type="signal peptide" evidence="1">
    <location>
        <begin position="1"/>
        <end position="23"/>
    </location>
</feature>
<organism evidence="2 3">
    <name type="scientific">Paenibacillus uliginis N3/975</name>
    <dbReference type="NCBI Taxonomy" id="1313296"/>
    <lineage>
        <taxon>Bacteria</taxon>
        <taxon>Bacillati</taxon>
        <taxon>Bacillota</taxon>
        <taxon>Bacilli</taxon>
        <taxon>Bacillales</taxon>
        <taxon>Paenibacillaceae</taxon>
        <taxon>Paenibacillus</taxon>
    </lineage>
</organism>
<dbReference type="EMBL" id="LT840184">
    <property type="protein sequence ID" value="SMF77279.1"/>
    <property type="molecule type" value="Genomic_DNA"/>
</dbReference>
<protein>
    <submittedName>
        <fullName evidence="2">Carbohydrate ABC transporter substrate-binding protein, CUT1 family (TC 3.A.1.1.-)</fullName>
    </submittedName>
</protein>
<feature type="chain" id="PRO_5013276388" evidence="1">
    <location>
        <begin position="24"/>
        <end position="434"/>
    </location>
</feature>
<reference evidence="2 3" key="1">
    <citation type="submission" date="2017-04" db="EMBL/GenBank/DDBJ databases">
        <authorList>
            <person name="Afonso C.L."/>
            <person name="Miller P.J."/>
            <person name="Scott M.A."/>
            <person name="Spackman E."/>
            <person name="Goraichik I."/>
            <person name="Dimitrov K.M."/>
            <person name="Suarez D.L."/>
            <person name="Swayne D.E."/>
        </authorList>
    </citation>
    <scope>NUCLEOTIDE SEQUENCE [LARGE SCALE GENOMIC DNA]</scope>
    <source>
        <strain evidence="2 3">N3/975</strain>
    </source>
</reference>
<proteinExistence type="predicted"/>
<dbReference type="PROSITE" id="PS51257">
    <property type="entry name" value="PROKAR_LIPOPROTEIN"/>
    <property type="match status" value="1"/>
</dbReference>
<sequence length="434" mass="47741">MSFKGRRLISLLLASMMMVGLLAACGSDSSGNKEAASSGNNDSEKPAEQVTVEFWTISLQPTFDDYFNKLIADYEAQNPNVKIDWKDYPYDAVLNKLMTNIAGGEAPDVVNLNTELANQMGTKDALVDFNQELTADQKAAYFPGIYSSTEMNDKAFALPWYTGLPVLFMNKDLVEKAGLNPDNPPKTKQELNEWGRQIKEKTGAYGYIFTMEARTLLEENLPFLTEDYKKAAFNTPEVEEYVNENLQLLKDGVIPKDIIDYDKQVQYFAGEQVAMSLSSSPFINKIKTAAPDVYNKMLAVPSPVGKAGIRYSNTMNIVVPSATSHKKEAVDFAVFVTNAANQLEFSKLANTLPSTVESAKDPFFSENDGTLEGMAKAVSAVSLDKAEDFYIGVESAKDVNQAVTKALQEIYLNGADAKKTLTEVEGEVNKILGN</sequence>
<dbReference type="Gene3D" id="3.40.190.10">
    <property type="entry name" value="Periplasmic binding protein-like II"/>
    <property type="match status" value="1"/>
</dbReference>
<dbReference type="RefSeq" id="WP_208918359.1">
    <property type="nucleotide sequence ID" value="NZ_LT840184.1"/>
</dbReference>
<dbReference type="PANTHER" id="PTHR43649">
    <property type="entry name" value="ARABINOSE-BINDING PROTEIN-RELATED"/>
    <property type="match status" value="1"/>
</dbReference>
<keyword evidence="1" id="KW-0732">Signal</keyword>
<dbReference type="AlphaFoldDB" id="A0A1X7GZL2"/>
<evidence type="ECO:0000256" key="1">
    <source>
        <dbReference type="SAM" id="SignalP"/>
    </source>
</evidence>
<dbReference type="PANTHER" id="PTHR43649:SF12">
    <property type="entry name" value="DIACETYLCHITOBIOSE BINDING PROTEIN DASA"/>
    <property type="match status" value="1"/>
</dbReference>
<evidence type="ECO:0000313" key="2">
    <source>
        <dbReference type="EMBL" id="SMF77279.1"/>
    </source>
</evidence>
<dbReference type="InterPro" id="IPR006059">
    <property type="entry name" value="SBP"/>
</dbReference>
<accession>A0A1X7GZL2</accession>
<dbReference type="SUPFAM" id="SSF53850">
    <property type="entry name" value="Periplasmic binding protein-like II"/>
    <property type="match status" value="1"/>
</dbReference>
<dbReference type="Pfam" id="PF13416">
    <property type="entry name" value="SBP_bac_8"/>
    <property type="match status" value="1"/>
</dbReference>
<keyword evidence="3" id="KW-1185">Reference proteome</keyword>
<evidence type="ECO:0000313" key="3">
    <source>
        <dbReference type="Proteomes" id="UP000192940"/>
    </source>
</evidence>
<name>A0A1X7GZL2_9BACL</name>
<dbReference type="STRING" id="1313296.SAMN05661091_1423"/>
<dbReference type="CDD" id="cd13585">
    <property type="entry name" value="PBP2_TMBP_like"/>
    <property type="match status" value="1"/>
</dbReference>
<dbReference type="Proteomes" id="UP000192940">
    <property type="component" value="Chromosome I"/>
</dbReference>
<gene>
    <name evidence="2" type="ORF">SAMN05661091_1423</name>
</gene>